<feature type="region of interest" description="Disordered" evidence="1">
    <location>
        <begin position="1"/>
        <end position="125"/>
    </location>
</feature>
<dbReference type="Proteomes" id="UP000663131">
    <property type="component" value="Chromosome 8"/>
</dbReference>
<dbReference type="AlphaFoldDB" id="A0A871R734"/>
<proteinExistence type="predicted"/>
<reference evidence="2" key="1">
    <citation type="submission" date="2020-10" db="EMBL/GenBank/DDBJ databases">
        <authorList>
            <person name="Palmer J.M."/>
        </authorList>
    </citation>
    <scope>NUCLEOTIDE SEQUENCE</scope>
    <source>
        <strain evidence="2">UCD 2041</strain>
    </source>
</reference>
<feature type="compositionally biased region" description="Basic and acidic residues" evidence="1">
    <location>
        <begin position="72"/>
        <end position="82"/>
    </location>
</feature>
<sequence length="339" mass="35991">MDSSEMTATQTQAPISGQEQGRPVSHSHTHLHHKEHSNGGRNVANHEHVSQIEGQPKGRFSWMKKLMNNNRGGEEKRHDSAHRSFSRRFSASGRHEEGTLHAKGADGGKTTSTNRTGAGYPLADSRSAVSGLSKEECRSNFTGDDKLSVAASVKSIKSGRTANIGARMSEISSLMSNSEPSGFSDTFSNKPLYSVQPSELDVDRVGSFEDDNYDRVSDYRSFGPASSEYTAESVVQQQSAANSDSLKAPAVPRKFAQDAASMVTLASSIKSRRRRRSIDTNASTTAIAPASILERIAGSTSPAAGSLNGRSMSGAGSIGGNLSANGAEQESHSSVSIKS</sequence>
<organism evidence="2 3">
    <name type="scientific">Dekkera bruxellensis</name>
    <name type="common">Brettanomyces custersii</name>
    <dbReference type="NCBI Taxonomy" id="5007"/>
    <lineage>
        <taxon>Eukaryota</taxon>
        <taxon>Fungi</taxon>
        <taxon>Dikarya</taxon>
        <taxon>Ascomycota</taxon>
        <taxon>Saccharomycotina</taxon>
        <taxon>Pichiomycetes</taxon>
        <taxon>Pichiales</taxon>
        <taxon>Pichiaceae</taxon>
        <taxon>Brettanomyces</taxon>
    </lineage>
</organism>
<feature type="compositionally biased region" description="Basic residues" evidence="1">
    <location>
        <begin position="25"/>
        <end position="35"/>
    </location>
</feature>
<protein>
    <submittedName>
        <fullName evidence="2">Uncharacterized protein</fullName>
    </submittedName>
</protein>
<name>A0A871R734_DEKBR</name>
<feature type="compositionally biased region" description="Basic and acidic residues" evidence="1">
    <location>
        <begin position="93"/>
        <end position="106"/>
    </location>
</feature>
<evidence type="ECO:0000256" key="1">
    <source>
        <dbReference type="SAM" id="MobiDB-lite"/>
    </source>
</evidence>
<feature type="region of interest" description="Disordered" evidence="1">
    <location>
        <begin position="300"/>
        <end position="339"/>
    </location>
</feature>
<dbReference type="EMBL" id="CP063136">
    <property type="protein sequence ID" value="QOU21669.1"/>
    <property type="molecule type" value="Genomic_DNA"/>
</dbReference>
<evidence type="ECO:0000313" key="3">
    <source>
        <dbReference type="Proteomes" id="UP000663131"/>
    </source>
</evidence>
<feature type="compositionally biased region" description="Polar residues" evidence="1">
    <location>
        <begin position="320"/>
        <end position="339"/>
    </location>
</feature>
<feature type="compositionally biased region" description="Polar residues" evidence="1">
    <location>
        <begin position="300"/>
        <end position="311"/>
    </location>
</feature>
<dbReference type="RefSeq" id="XP_041138162.1">
    <property type="nucleotide sequence ID" value="XM_041279948.1"/>
</dbReference>
<feature type="compositionally biased region" description="Polar residues" evidence="1">
    <location>
        <begin position="1"/>
        <end position="19"/>
    </location>
</feature>
<accession>A0A871R734</accession>
<evidence type="ECO:0000313" key="2">
    <source>
        <dbReference type="EMBL" id="QOU21669.1"/>
    </source>
</evidence>
<dbReference type="OrthoDB" id="5377012at2759"/>
<gene>
    <name evidence="2" type="ORF">BRETT_001395</name>
</gene>
<dbReference type="GeneID" id="64573320"/>
<dbReference type="KEGG" id="bbrx:BRETT_001395"/>
<reference evidence="2" key="2">
    <citation type="journal article" name="BMC Genomics">
        <title>New genome assemblies reveal patterns of domestication and adaptation across Brettanomyces (Dekkera) species.</title>
        <authorList>
            <person name="Roach M.J."/>
            <person name="Borneman A.R."/>
        </authorList>
    </citation>
    <scope>NUCLEOTIDE SEQUENCE</scope>
    <source>
        <strain evidence="2">UCD 2041</strain>
    </source>
</reference>